<evidence type="ECO:0000256" key="1">
    <source>
        <dbReference type="SAM" id="MobiDB-lite"/>
    </source>
</evidence>
<feature type="domain" description="DUF8207" evidence="2">
    <location>
        <begin position="185"/>
        <end position="284"/>
    </location>
</feature>
<reference evidence="3 4" key="1">
    <citation type="submission" date="2016-03" db="EMBL/GenBank/DDBJ databases">
        <title>Trachymyrmex septentrionalis WGS genome.</title>
        <authorList>
            <person name="Nygaard S."/>
            <person name="Hu H."/>
            <person name="Boomsma J."/>
            <person name="Zhang G."/>
        </authorList>
    </citation>
    <scope>NUCLEOTIDE SEQUENCE [LARGE SCALE GENOMIC DNA]</scope>
    <source>
        <strain evidence="3">Tsep2-gDNA-1</strain>
        <tissue evidence="3">Whole body</tissue>
    </source>
</reference>
<dbReference type="Proteomes" id="UP000078541">
    <property type="component" value="Unassembled WGS sequence"/>
</dbReference>
<proteinExistence type="predicted"/>
<dbReference type="PANTHER" id="PTHR35374:SF1">
    <property type="entry name" value="PROTEIN KINASE DOMAIN-CONTAINING PROTEIN"/>
    <property type="match status" value="1"/>
</dbReference>
<keyword evidence="4" id="KW-1185">Reference proteome</keyword>
<sequence length="357" mass="40803">NMADVREREKIARAIEKTSESIRKKHRALKTGRIEEDIALNRRFRPLIKPLRLFADSSDVRATKRESRDEDAASAHKRERKEEEEQEEREKASETFERSTTLHKSNDRSHDDVQPIASTPRAKIVPTIESLENVFETTEDSLATKVQNQLQTSEGREALRAGLGPLGQKYVEAVLRGAKDKESGIDRVYGVYLHEDGLMFGNKRFDVDDADNIIIDGVRYAGTPGLYELIFKRIPDDALYTEDDMHKYKSMLLVTNAHKHKYHSQGRLLSNRGYKYKHVIAPLMSITPKKQKKSGKGLPHAMTLNDNAIDYVHWDDPNELVDRLRLLDASHRAGNNAHDNEMLSIIEELREAGLIIN</sequence>
<feature type="non-terminal residue" evidence="3">
    <location>
        <position position="1"/>
    </location>
</feature>
<name>A0A151JT52_9HYME</name>
<gene>
    <name evidence="3" type="ORF">ALC56_14986</name>
</gene>
<feature type="compositionally biased region" description="Basic and acidic residues" evidence="1">
    <location>
        <begin position="104"/>
        <end position="113"/>
    </location>
</feature>
<dbReference type="Pfam" id="PF26634">
    <property type="entry name" value="DUF8207"/>
    <property type="match status" value="1"/>
</dbReference>
<evidence type="ECO:0000259" key="2">
    <source>
        <dbReference type="Pfam" id="PF26634"/>
    </source>
</evidence>
<feature type="region of interest" description="Disordered" evidence="1">
    <location>
        <begin position="55"/>
        <end position="121"/>
    </location>
</feature>
<evidence type="ECO:0000313" key="3">
    <source>
        <dbReference type="EMBL" id="KYN30742.1"/>
    </source>
</evidence>
<dbReference type="InterPro" id="IPR058520">
    <property type="entry name" value="DUF8207"/>
</dbReference>
<feature type="compositionally biased region" description="Basic and acidic residues" evidence="1">
    <location>
        <begin position="58"/>
        <end position="97"/>
    </location>
</feature>
<dbReference type="EMBL" id="KQ981998">
    <property type="protein sequence ID" value="KYN30742.1"/>
    <property type="molecule type" value="Genomic_DNA"/>
</dbReference>
<dbReference type="STRING" id="34720.A0A151JT52"/>
<dbReference type="PANTHER" id="PTHR35374">
    <property type="entry name" value="CYCLIN-DEPENDENT KINASE 11A-LIKE"/>
    <property type="match status" value="1"/>
</dbReference>
<dbReference type="AlphaFoldDB" id="A0A151JT52"/>
<protein>
    <recommendedName>
        <fullName evidence="2">DUF8207 domain-containing protein</fullName>
    </recommendedName>
</protein>
<accession>A0A151JT52</accession>
<organism evidence="3 4">
    <name type="scientific">Trachymyrmex septentrionalis</name>
    <dbReference type="NCBI Taxonomy" id="34720"/>
    <lineage>
        <taxon>Eukaryota</taxon>
        <taxon>Metazoa</taxon>
        <taxon>Ecdysozoa</taxon>
        <taxon>Arthropoda</taxon>
        <taxon>Hexapoda</taxon>
        <taxon>Insecta</taxon>
        <taxon>Pterygota</taxon>
        <taxon>Neoptera</taxon>
        <taxon>Endopterygota</taxon>
        <taxon>Hymenoptera</taxon>
        <taxon>Apocrita</taxon>
        <taxon>Aculeata</taxon>
        <taxon>Formicoidea</taxon>
        <taxon>Formicidae</taxon>
        <taxon>Myrmicinae</taxon>
        <taxon>Trachymyrmex</taxon>
    </lineage>
</organism>
<evidence type="ECO:0000313" key="4">
    <source>
        <dbReference type="Proteomes" id="UP000078541"/>
    </source>
</evidence>